<evidence type="ECO:0000256" key="2">
    <source>
        <dbReference type="ARBA" id="ARBA00006490"/>
    </source>
</evidence>
<dbReference type="Gene3D" id="3.90.1150.10">
    <property type="entry name" value="Aspartate Aminotransferase, domain 1"/>
    <property type="match status" value="1"/>
</dbReference>
<gene>
    <name evidence="4" type="ORF">MNBD_BACTEROID05-499</name>
</gene>
<dbReference type="EMBL" id="UOEN01000153">
    <property type="protein sequence ID" value="VAW13175.1"/>
    <property type="molecule type" value="Genomic_DNA"/>
</dbReference>
<evidence type="ECO:0000259" key="3">
    <source>
        <dbReference type="Pfam" id="PF00266"/>
    </source>
</evidence>
<comment type="cofactor">
    <cofactor evidence="1">
        <name>pyridoxal 5'-phosphate</name>
        <dbReference type="ChEBI" id="CHEBI:597326"/>
    </cofactor>
</comment>
<dbReference type="InterPro" id="IPR015424">
    <property type="entry name" value="PyrdxlP-dep_Trfase"/>
</dbReference>
<organism evidence="4">
    <name type="scientific">hydrothermal vent metagenome</name>
    <dbReference type="NCBI Taxonomy" id="652676"/>
    <lineage>
        <taxon>unclassified sequences</taxon>
        <taxon>metagenomes</taxon>
        <taxon>ecological metagenomes</taxon>
    </lineage>
</organism>
<dbReference type="Gene3D" id="3.40.640.10">
    <property type="entry name" value="Type I PLP-dependent aspartate aminotransferase-like (Major domain)"/>
    <property type="match status" value="1"/>
</dbReference>
<name>A0A3B0T4B6_9ZZZZ</name>
<feature type="non-terminal residue" evidence="4">
    <location>
        <position position="1"/>
    </location>
</feature>
<protein>
    <submittedName>
        <fullName evidence="4">Cysteine desulfurase</fullName>
        <ecNumber evidence="4">2.8.1.7</ecNumber>
    </submittedName>
</protein>
<reference evidence="4" key="1">
    <citation type="submission" date="2018-06" db="EMBL/GenBank/DDBJ databases">
        <authorList>
            <person name="Zhirakovskaya E."/>
        </authorList>
    </citation>
    <scope>NUCLEOTIDE SEQUENCE</scope>
</reference>
<sequence>VTYVGVDELGTVNPKDVKEALRPETILVSIMYANNEIGTIQPIKEIAKVVRNFRKTKLIQKGPPFLNTKRAALFEDFENLPYFHTDACQATNYLDMNVLKLGVDLLTINGSKIYGPKGIGVLYVKRGTSITPIIYGGGQERGLRGGTENVSAVVGFAQACKTAEEMKEKETQRLTGLRDYFIKNLLLNIPESILNGDKKNRLPNNVNISIPNIDSEQLVIELDAKGISASARSACKSRDYESSYVIIALGRKSLPNEGGVRFSLGRETRKKDIDYVLKVLSKIIKKIQI</sequence>
<proteinExistence type="inferred from homology"/>
<feature type="domain" description="Aminotransferase class V" evidence="3">
    <location>
        <begin position="82"/>
        <end position="276"/>
    </location>
</feature>
<dbReference type="PANTHER" id="PTHR11601:SF34">
    <property type="entry name" value="CYSTEINE DESULFURASE"/>
    <property type="match status" value="1"/>
</dbReference>
<dbReference type="InterPro" id="IPR000192">
    <property type="entry name" value="Aminotrans_V_dom"/>
</dbReference>
<accession>A0A3B0T4B6</accession>
<dbReference type="InterPro" id="IPR015422">
    <property type="entry name" value="PyrdxlP-dep_Trfase_small"/>
</dbReference>
<keyword evidence="4" id="KW-0808">Transferase</keyword>
<dbReference type="SUPFAM" id="SSF53383">
    <property type="entry name" value="PLP-dependent transferases"/>
    <property type="match status" value="1"/>
</dbReference>
<dbReference type="PANTHER" id="PTHR11601">
    <property type="entry name" value="CYSTEINE DESULFURYLASE FAMILY MEMBER"/>
    <property type="match status" value="1"/>
</dbReference>
<dbReference type="InterPro" id="IPR015421">
    <property type="entry name" value="PyrdxlP-dep_Trfase_major"/>
</dbReference>
<evidence type="ECO:0000256" key="1">
    <source>
        <dbReference type="ARBA" id="ARBA00001933"/>
    </source>
</evidence>
<feature type="domain" description="Aminotransferase class V" evidence="3">
    <location>
        <begin position="1"/>
        <end position="52"/>
    </location>
</feature>
<comment type="similarity">
    <text evidence="2">Belongs to the class-V pyridoxal-phosphate-dependent aminotransferase family. NifS/IscS subfamily.</text>
</comment>
<evidence type="ECO:0000313" key="4">
    <source>
        <dbReference type="EMBL" id="VAW13175.1"/>
    </source>
</evidence>
<dbReference type="Pfam" id="PF00266">
    <property type="entry name" value="Aminotran_5"/>
    <property type="match status" value="2"/>
</dbReference>
<dbReference type="GO" id="GO:0031071">
    <property type="term" value="F:cysteine desulfurase activity"/>
    <property type="evidence" value="ECO:0007669"/>
    <property type="project" value="UniProtKB-EC"/>
</dbReference>
<dbReference type="EC" id="2.8.1.7" evidence="4"/>
<dbReference type="AlphaFoldDB" id="A0A3B0T4B6"/>